<keyword evidence="2" id="KW-0732">Signal</keyword>
<feature type="chain" id="PRO_5009312768" evidence="2">
    <location>
        <begin position="19"/>
        <end position="89"/>
    </location>
</feature>
<feature type="signal peptide" evidence="2">
    <location>
        <begin position="1"/>
        <end position="18"/>
    </location>
</feature>
<evidence type="ECO:0000256" key="2">
    <source>
        <dbReference type="SAM" id="SignalP"/>
    </source>
</evidence>
<evidence type="ECO:0000313" key="5">
    <source>
        <dbReference type="WBParaSite" id="L893_g21377.t1"/>
    </source>
</evidence>
<organism evidence="4 5">
    <name type="scientific">Steinernema glaseri</name>
    <dbReference type="NCBI Taxonomy" id="37863"/>
    <lineage>
        <taxon>Eukaryota</taxon>
        <taxon>Metazoa</taxon>
        <taxon>Ecdysozoa</taxon>
        <taxon>Nematoda</taxon>
        <taxon>Chromadorea</taxon>
        <taxon>Rhabditida</taxon>
        <taxon>Tylenchina</taxon>
        <taxon>Panagrolaimomorpha</taxon>
        <taxon>Strongyloidoidea</taxon>
        <taxon>Steinernematidae</taxon>
        <taxon>Steinernema</taxon>
    </lineage>
</organism>
<dbReference type="InterPro" id="IPR043504">
    <property type="entry name" value="Peptidase_S1_PA_chymotrypsin"/>
</dbReference>
<dbReference type="GO" id="GO:0004252">
    <property type="term" value="F:serine-type endopeptidase activity"/>
    <property type="evidence" value="ECO:0007669"/>
    <property type="project" value="InterPro"/>
</dbReference>
<dbReference type="GO" id="GO:0006508">
    <property type="term" value="P:proteolysis"/>
    <property type="evidence" value="ECO:0007669"/>
    <property type="project" value="InterPro"/>
</dbReference>
<dbReference type="AlphaFoldDB" id="A0A1I7YZE8"/>
<dbReference type="InterPro" id="IPR001254">
    <property type="entry name" value="Trypsin_dom"/>
</dbReference>
<dbReference type="InterPro" id="IPR009003">
    <property type="entry name" value="Peptidase_S1_PA"/>
</dbReference>
<sequence>MKSIAVLLVSHVILSATAHLPLHCGITNKTKSTSFLNTMLLDYKIAGGIESVAHAWPWAGQLVSKQGGLCGCALISERFVLTAAHCIRK</sequence>
<dbReference type="PANTHER" id="PTHR24252">
    <property type="entry name" value="ACROSIN-RELATED"/>
    <property type="match status" value="1"/>
</dbReference>
<name>A0A1I7YZE8_9BILA</name>
<keyword evidence="4" id="KW-1185">Reference proteome</keyword>
<accession>A0A1I7YZE8</accession>
<proteinExistence type="predicted"/>
<dbReference type="WBParaSite" id="L893_g21377.t1">
    <property type="protein sequence ID" value="L893_g21377.t1"/>
    <property type="gene ID" value="L893_g21377"/>
</dbReference>
<protein>
    <submittedName>
        <fullName evidence="5">Peptidase S1 domain-containing protein</fullName>
    </submittedName>
</protein>
<dbReference type="SUPFAM" id="SSF50494">
    <property type="entry name" value="Trypsin-like serine proteases"/>
    <property type="match status" value="1"/>
</dbReference>
<dbReference type="PROSITE" id="PS00134">
    <property type="entry name" value="TRYPSIN_HIS"/>
    <property type="match status" value="1"/>
</dbReference>
<dbReference type="PANTHER" id="PTHR24252:SF7">
    <property type="entry name" value="HYALIN"/>
    <property type="match status" value="1"/>
</dbReference>
<evidence type="ECO:0000313" key="4">
    <source>
        <dbReference type="Proteomes" id="UP000095287"/>
    </source>
</evidence>
<dbReference type="Proteomes" id="UP000095287">
    <property type="component" value="Unplaced"/>
</dbReference>
<evidence type="ECO:0000259" key="3">
    <source>
        <dbReference type="Pfam" id="PF00089"/>
    </source>
</evidence>
<feature type="domain" description="Peptidase S1" evidence="3">
    <location>
        <begin position="45"/>
        <end position="88"/>
    </location>
</feature>
<evidence type="ECO:0000256" key="1">
    <source>
        <dbReference type="ARBA" id="ARBA00023157"/>
    </source>
</evidence>
<keyword evidence="1" id="KW-1015">Disulfide bond</keyword>
<dbReference type="Gene3D" id="2.40.10.10">
    <property type="entry name" value="Trypsin-like serine proteases"/>
    <property type="match status" value="1"/>
</dbReference>
<reference evidence="5" key="1">
    <citation type="submission" date="2016-11" db="UniProtKB">
        <authorList>
            <consortium name="WormBaseParasite"/>
        </authorList>
    </citation>
    <scope>IDENTIFICATION</scope>
</reference>
<dbReference type="Pfam" id="PF00089">
    <property type="entry name" value="Trypsin"/>
    <property type="match status" value="1"/>
</dbReference>
<dbReference type="InterPro" id="IPR018114">
    <property type="entry name" value="TRYPSIN_HIS"/>
</dbReference>